<protein>
    <submittedName>
        <fullName evidence="5">Uncharacterized protein</fullName>
    </submittedName>
</protein>
<keyword evidence="6" id="KW-1185">Reference proteome</keyword>
<feature type="region of interest" description="Disordered" evidence="4">
    <location>
        <begin position="1"/>
        <end position="79"/>
    </location>
</feature>
<feature type="coiled-coil region" evidence="3">
    <location>
        <begin position="278"/>
        <end position="333"/>
    </location>
</feature>
<feature type="coiled-coil region" evidence="3">
    <location>
        <begin position="363"/>
        <end position="499"/>
    </location>
</feature>
<dbReference type="STRING" id="4155.A0A022RI01"/>
<dbReference type="EMBL" id="KI630480">
    <property type="protein sequence ID" value="EYU38515.1"/>
    <property type="molecule type" value="Genomic_DNA"/>
</dbReference>
<comment type="similarity">
    <text evidence="1">Belongs to the ICR family.</text>
</comment>
<dbReference type="PANTHER" id="PTHR34224:SF4">
    <property type="entry name" value="INTERACTOR OF CONSTITUTIVE ACTIVE ROPS 2, CHLOROPLASTIC"/>
    <property type="match status" value="1"/>
</dbReference>
<reference evidence="5 6" key="1">
    <citation type="journal article" date="2013" name="Proc. Natl. Acad. Sci. U.S.A.">
        <title>Fine-scale variation in meiotic recombination in Mimulus inferred from population shotgun sequencing.</title>
        <authorList>
            <person name="Hellsten U."/>
            <person name="Wright K.M."/>
            <person name="Jenkins J."/>
            <person name="Shu S."/>
            <person name="Yuan Y."/>
            <person name="Wessler S.R."/>
            <person name="Schmutz J."/>
            <person name="Willis J.H."/>
            <person name="Rokhsar D.S."/>
        </authorList>
    </citation>
    <scope>NUCLEOTIDE SEQUENCE [LARGE SCALE GENOMIC DNA]</scope>
    <source>
        <strain evidence="6">cv. DUN x IM62</strain>
    </source>
</reference>
<evidence type="ECO:0000256" key="2">
    <source>
        <dbReference type="ARBA" id="ARBA00023054"/>
    </source>
</evidence>
<accession>A0A022RI01</accession>
<feature type="compositionally biased region" description="Basic and acidic residues" evidence="4">
    <location>
        <begin position="101"/>
        <end position="113"/>
    </location>
</feature>
<organism evidence="5 6">
    <name type="scientific">Erythranthe guttata</name>
    <name type="common">Yellow monkey flower</name>
    <name type="synonym">Mimulus guttatus</name>
    <dbReference type="NCBI Taxonomy" id="4155"/>
    <lineage>
        <taxon>Eukaryota</taxon>
        <taxon>Viridiplantae</taxon>
        <taxon>Streptophyta</taxon>
        <taxon>Embryophyta</taxon>
        <taxon>Tracheophyta</taxon>
        <taxon>Spermatophyta</taxon>
        <taxon>Magnoliopsida</taxon>
        <taxon>eudicotyledons</taxon>
        <taxon>Gunneridae</taxon>
        <taxon>Pentapetalae</taxon>
        <taxon>asterids</taxon>
        <taxon>lamiids</taxon>
        <taxon>Lamiales</taxon>
        <taxon>Phrymaceae</taxon>
        <taxon>Erythranthe</taxon>
    </lineage>
</organism>
<evidence type="ECO:0000256" key="1">
    <source>
        <dbReference type="ARBA" id="ARBA00009778"/>
    </source>
</evidence>
<dbReference type="AlphaFoldDB" id="A0A022RI01"/>
<gene>
    <name evidence="5" type="ORF">MIMGU_mgv1a0031091mg</name>
</gene>
<evidence type="ECO:0000313" key="6">
    <source>
        <dbReference type="Proteomes" id="UP000030748"/>
    </source>
</evidence>
<evidence type="ECO:0000313" key="5">
    <source>
        <dbReference type="EMBL" id="EYU38515.1"/>
    </source>
</evidence>
<dbReference type="Proteomes" id="UP000030748">
    <property type="component" value="Unassembled WGS sequence"/>
</dbReference>
<dbReference type="eggNOG" id="ENOG502QT2U">
    <property type="taxonomic scope" value="Eukaryota"/>
</dbReference>
<evidence type="ECO:0000256" key="4">
    <source>
        <dbReference type="SAM" id="MobiDB-lite"/>
    </source>
</evidence>
<dbReference type="SUPFAM" id="SSF161270">
    <property type="entry name" value="PspA lactotransferrin-binding region"/>
    <property type="match status" value="1"/>
</dbReference>
<proteinExistence type="inferred from homology"/>
<name>A0A022RI01_ERYGU</name>
<evidence type="ECO:0000256" key="3">
    <source>
        <dbReference type="SAM" id="Coils"/>
    </source>
</evidence>
<dbReference type="PANTHER" id="PTHR34224">
    <property type="entry name" value="INTERACTOR OF CONSTITUTIVE ACTIVE ROPS 2, CHLOROPLASTIC-RELATED"/>
    <property type="match status" value="1"/>
</dbReference>
<feature type="non-terminal residue" evidence="5">
    <location>
        <position position="505"/>
    </location>
</feature>
<feature type="region of interest" description="Disordered" evidence="4">
    <location>
        <begin position="93"/>
        <end position="113"/>
    </location>
</feature>
<feature type="coiled-coil region" evidence="3">
    <location>
        <begin position="173"/>
        <end position="235"/>
    </location>
</feature>
<feature type="compositionally biased region" description="Basic and acidic residues" evidence="4">
    <location>
        <begin position="54"/>
        <end position="79"/>
    </location>
</feature>
<sequence length="505" mass="57343">MQTTKSRPGSIDVPQKPSPTTPRTVRKLKTPGSDSDSFSSPNPVSKTPKTRSPKIVDRRSPQSASTEKKRPNRVPELESKLAHLQEELKKVKDQLISSESQKTRANQEAEDAKKQLNSMFAKLEETQKQLNELTDSDETRVQELRKISQDRDREWQSELDAVKKHHSIDSSALASALNEIQRLKVQLDRVSESEAAQAKRAESAHTEIRSLKVELTEALELVEKLRNQINSSRESESGAVEEVSRAQMLLEVLKNTEETLHSEHDNSVESHKSLFVELDQSKNRVGSLEELVSRLKADLASSGKTSANPSNELNHLKTEANQLRGALELAERRYQDQYLQSTLQIKDAYESVKHVETESWQREAELEAKLQESKAEVDEFRAKLIEKENALQNPNMKGNELEIELKKSDSVLEDLKASLLDKETKLKSIAEENERLKLEIAKREIERNKLNDEAIASEREALMKLGYLTEEADKSCRKAVRFNEELDAAQAVNLEMEAELRKLKV</sequence>
<dbReference type="InterPro" id="IPR029688">
    <property type="entry name" value="ICR"/>
</dbReference>
<feature type="compositionally biased region" description="Polar residues" evidence="4">
    <location>
        <begin position="32"/>
        <end position="47"/>
    </location>
</feature>
<keyword evidence="2 3" id="KW-0175">Coiled coil</keyword>